<sequence>MASIDISGVQPADIILVRGDGMQSNVITSGSCGEFSHAILAVGNGRCVEAVKPQVQYVGLSASLDHATYGVLFRHKDIHGSYAGTICEYARQFAQKGTPYDTQGAMRAGVSSGCAPLVSTSFGALIQLNDEITKLGYHNRSLFCSELVALVYSMAGLPVTYYQPQQVTPGALAKSPYLNRIKQVVS</sequence>
<evidence type="ECO:0000313" key="1">
    <source>
        <dbReference type="EMBL" id="AJQ96097.1"/>
    </source>
</evidence>
<dbReference type="Proteomes" id="UP000032266">
    <property type="component" value="Chromosome"/>
</dbReference>
<dbReference type="InterPro" id="IPR038765">
    <property type="entry name" value="Papain-like_cys_pep_sf"/>
</dbReference>
<evidence type="ECO:0000313" key="2">
    <source>
        <dbReference type="Proteomes" id="UP000032266"/>
    </source>
</evidence>
<dbReference type="SUPFAM" id="SSF54001">
    <property type="entry name" value="Cysteine proteinases"/>
    <property type="match status" value="1"/>
</dbReference>
<dbReference type="Gene3D" id="3.90.1720.10">
    <property type="entry name" value="endopeptidase domain like (from Nostoc punctiforme)"/>
    <property type="match status" value="1"/>
</dbReference>
<proteinExistence type="predicted"/>
<name>A0A0C5VMZ6_9GAMM</name>
<protein>
    <submittedName>
        <fullName evidence="1">Uncharacterized protein</fullName>
    </submittedName>
</protein>
<gene>
    <name evidence="1" type="ORF">YC6258_04061</name>
</gene>
<dbReference type="OrthoDB" id="7843671at2"/>
<reference evidence="1 2" key="1">
    <citation type="submission" date="2014-01" db="EMBL/GenBank/DDBJ databases">
        <title>Full genme sequencing of cellulolytic bacterium Gynuella sunshinyii YC6258T gen. nov., sp. nov.</title>
        <authorList>
            <person name="Khan H."/>
            <person name="Chung E.J."/>
            <person name="Chung Y.R."/>
        </authorList>
    </citation>
    <scope>NUCLEOTIDE SEQUENCE [LARGE SCALE GENOMIC DNA]</scope>
    <source>
        <strain evidence="1 2">YC6258</strain>
    </source>
</reference>
<dbReference type="AlphaFoldDB" id="A0A0C5VMZ6"/>
<dbReference type="RefSeq" id="WP_044618193.1">
    <property type="nucleotide sequence ID" value="NZ_CP007142.1"/>
</dbReference>
<keyword evidence="2" id="KW-1185">Reference proteome</keyword>
<dbReference type="EMBL" id="CP007142">
    <property type="protein sequence ID" value="AJQ96097.1"/>
    <property type="molecule type" value="Genomic_DNA"/>
</dbReference>
<accession>A0A0C5VMZ6</accession>
<dbReference type="STRING" id="1445510.YC6258_04061"/>
<dbReference type="HOGENOM" id="CLU_1452532_0_0_6"/>
<dbReference type="KEGG" id="gsn:YC6258_04061"/>
<organism evidence="1 2">
    <name type="scientific">Gynuella sunshinyii YC6258</name>
    <dbReference type="NCBI Taxonomy" id="1445510"/>
    <lineage>
        <taxon>Bacteria</taxon>
        <taxon>Pseudomonadati</taxon>
        <taxon>Pseudomonadota</taxon>
        <taxon>Gammaproteobacteria</taxon>
        <taxon>Oceanospirillales</taxon>
        <taxon>Saccharospirillaceae</taxon>
        <taxon>Gynuella</taxon>
    </lineage>
</organism>